<accession>A0A7X6MZ69</accession>
<protein>
    <submittedName>
        <fullName evidence="3">Cobalt-precorrin 5A hydrolase</fullName>
    </submittedName>
</protein>
<dbReference type="Proteomes" id="UP000522720">
    <property type="component" value="Unassembled WGS sequence"/>
</dbReference>
<dbReference type="Gene3D" id="3.30.420.180">
    <property type="entry name" value="CobE/GbiG C-terminal domain"/>
    <property type="match status" value="1"/>
</dbReference>
<evidence type="ECO:0000259" key="1">
    <source>
        <dbReference type="Pfam" id="PF01890"/>
    </source>
</evidence>
<feature type="domain" description="Cobalamin synthesis G N-terminal" evidence="2">
    <location>
        <begin position="51"/>
        <end position="131"/>
    </location>
</feature>
<dbReference type="Gene3D" id="3.40.50.11220">
    <property type="match status" value="1"/>
</dbReference>
<dbReference type="PANTHER" id="PTHR37477:SF1">
    <property type="entry name" value="COBALT-PRECORRIN-5A HYDROLASE"/>
    <property type="match status" value="1"/>
</dbReference>
<dbReference type="GO" id="GO:0016787">
    <property type="term" value="F:hydrolase activity"/>
    <property type="evidence" value="ECO:0007669"/>
    <property type="project" value="UniProtKB-KW"/>
</dbReference>
<dbReference type="InterPro" id="IPR002750">
    <property type="entry name" value="CobE/GbiG_C"/>
</dbReference>
<dbReference type="InterPro" id="IPR038029">
    <property type="entry name" value="GbiG_N_sf"/>
</dbReference>
<dbReference type="InterPro" id="IPR052553">
    <property type="entry name" value="CbiG_hydrolase"/>
</dbReference>
<gene>
    <name evidence="3" type="ORF">HF992_05995</name>
</gene>
<comment type="caution">
    <text evidence="3">The sequence shown here is derived from an EMBL/GenBank/DDBJ whole genome shotgun (WGS) entry which is preliminary data.</text>
</comment>
<feature type="domain" description="CobE/GbiG C-terminal" evidence="1">
    <location>
        <begin position="226"/>
        <end position="342"/>
    </location>
</feature>
<dbReference type="RefSeq" id="WP_168549156.1">
    <property type="nucleotide sequence ID" value="NZ_JAAXPR010000009.1"/>
</dbReference>
<sequence>MLNKVAIVALTPTGKATALTLQKGLGTGLVYTLPKLADDETLALQGSPVQAIAKLFKEVDVLICIMATGIVVRAIAPVVLDKAADPAVIVMDEKATNVISLLSGHLGGANEQTLAIARLMGANPVITTATDVQNVVALDTLAKSVNGWRDDLRPLVKPFNSYLGNQQQVYFYQEKAWVTDTRGLTVITAEALEDILEGTAPLIILTTRPTSEVRENVAVIYPKPYLLGVGARKAVLPEVFQEGFELFCQQEGISPQEIAKIVSIDVKKEEEAILSLASSLGCPFETFTREELLLVADKYPQSAFVKQTVGVGSVALASADLASSGQVLTDRFAKDGCTYALAKATVSELGSK</sequence>
<dbReference type="InterPro" id="IPR036518">
    <property type="entry name" value="CobE/GbiG_C_sf"/>
</dbReference>
<keyword evidence="3" id="KW-0378">Hydrolase</keyword>
<reference evidence="3 4" key="1">
    <citation type="submission" date="2020-04" db="EMBL/GenBank/DDBJ databases">
        <title>MicrobeNet Type strains.</title>
        <authorList>
            <person name="Nicholson A.C."/>
        </authorList>
    </citation>
    <scope>NUCLEOTIDE SEQUENCE [LARGE SCALE GENOMIC DNA]</scope>
    <source>
        <strain evidence="3 4">CCUG 69612</strain>
    </source>
</reference>
<dbReference type="SUPFAM" id="SSF159664">
    <property type="entry name" value="CobE/GbiG C-terminal domain-like"/>
    <property type="match status" value="1"/>
</dbReference>
<keyword evidence="4" id="KW-1185">Reference proteome</keyword>
<evidence type="ECO:0000259" key="2">
    <source>
        <dbReference type="Pfam" id="PF11760"/>
    </source>
</evidence>
<dbReference type="EMBL" id="JAAXPR010000009">
    <property type="protein sequence ID" value="NKZ20399.1"/>
    <property type="molecule type" value="Genomic_DNA"/>
</dbReference>
<dbReference type="SUPFAM" id="SSF159672">
    <property type="entry name" value="CbiG N-terminal domain-like"/>
    <property type="match status" value="1"/>
</dbReference>
<evidence type="ECO:0000313" key="3">
    <source>
        <dbReference type="EMBL" id="NKZ20399.1"/>
    </source>
</evidence>
<name>A0A7X6MZ69_9STRE</name>
<dbReference type="GO" id="GO:0009236">
    <property type="term" value="P:cobalamin biosynthetic process"/>
    <property type="evidence" value="ECO:0007669"/>
    <property type="project" value="InterPro"/>
</dbReference>
<proteinExistence type="predicted"/>
<dbReference type="InterPro" id="IPR021744">
    <property type="entry name" value="CbiG_N"/>
</dbReference>
<dbReference type="PANTHER" id="PTHR37477">
    <property type="entry name" value="COBALT-PRECORRIN-5A HYDROLASE"/>
    <property type="match status" value="1"/>
</dbReference>
<evidence type="ECO:0000313" key="4">
    <source>
        <dbReference type="Proteomes" id="UP000522720"/>
    </source>
</evidence>
<organism evidence="3 4">
    <name type="scientific">Streptococcus ovuberis</name>
    <dbReference type="NCBI Taxonomy" id="1936207"/>
    <lineage>
        <taxon>Bacteria</taxon>
        <taxon>Bacillati</taxon>
        <taxon>Bacillota</taxon>
        <taxon>Bacilli</taxon>
        <taxon>Lactobacillales</taxon>
        <taxon>Streptococcaceae</taxon>
        <taxon>Streptococcus</taxon>
    </lineage>
</organism>
<dbReference type="Pfam" id="PF11760">
    <property type="entry name" value="CbiG_N"/>
    <property type="match status" value="1"/>
</dbReference>
<dbReference type="Pfam" id="PF01890">
    <property type="entry name" value="CbiG_C"/>
    <property type="match status" value="1"/>
</dbReference>
<dbReference type="AlphaFoldDB" id="A0A7X6MZ69"/>